<reference evidence="2" key="1">
    <citation type="submission" date="2018-05" db="EMBL/GenBank/DDBJ databases">
        <authorList>
            <person name="Lanie J.A."/>
            <person name="Ng W.-L."/>
            <person name="Kazmierczak K.M."/>
            <person name="Andrzejewski T.M."/>
            <person name="Davidsen T.M."/>
            <person name="Wayne K.J."/>
            <person name="Tettelin H."/>
            <person name="Glass J.I."/>
            <person name="Rusch D."/>
            <person name="Podicherti R."/>
            <person name="Tsui H.-C.T."/>
            <person name="Winkler M.E."/>
        </authorList>
    </citation>
    <scope>NUCLEOTIDE SEQUENCE</scope>
</reference>
<gene>
    <name evidence="2" type="ORF">METZ01_LOCUS478193</name>
</gene>
<dbReference type="Gene3D" id="3.90.245.10">
    <property type="entry name" value="Ribonucleoside hydrolase-like"/>
    <property type="match status" value="1"/>
</dbReference>
<dbReference type="SUPFAM" id="SSF53590">
    <property type="entry name" value="Nucleoside hydrolase"/>
    <property type="match status" value="1"/>
</dbReference>
<evidence type="ECO:0000313" key="2">
    <source>
        <dbReference type="EMBL" id="SVE25339.1"/>
    </source>
</evidence>
<feature type="compositionally biased region" description="Basic and acidic residues" evidence="1">
    <location>
        <begin position="116"/>
        <end position="126"/>
    </location>
</feature>
<evidence type="ECO:0000256" key="1">
    <source>
        <dbReference type="SAM" id="MobiDB-lite"/>
    </source>
</evidence>
<sequence>MDFPQLDPALMLERLAPPTGKVRMVLDTDTYNEIDDQFAVVQALISPDRLAVEAIYAAPFDNNRSSGPGDGMEKSYEEILRLLDRLDVSPDGFVFRGSTDILRGEEPLESETVDDMIAKSKEGDSP</sequence>
<protein>
    <recommendedName>
        <fullName evidence="3">Inosine/uridine-preferring nucleoside hydrolase domain-containing protein</fullName>
    </recommendedName>
</protein>
<evidence type="ECO:0008006" key="3">
    <source>
        <dbReference type="Google" id="ProtNLM"/>
    </source>
</evidence>
<accession>A0A383BZT8</accession>
<proteinExistence type="predicted"/>
<dbReference type="GO" id="GO:0016799">
    <property type="term" value="F:hydrolase activity, hydrolyzing N-glycosyl compounds"/>
    <property type="evidence" value="ECO:0007669"/>
    <property type="project" value="InterPro"/>
</dbReference>
<name>A0A383BZT8_9ZZZZ</name>
<dbReference type="AlphaFoldDB" id="A0A383BZT8"/>
<dbReference type="InterPro" id="IPR036452">
    <property type="entry name" value="Ribo_hydro-like"/>
</dbReference>
<dbReference type="EMBL" id="UINC01204558">
    <property type="protein sequence ID" value="SVE25339.1"/>
    <property type="molecule type" value="Genomic_DNA"/>
</dbReference>
<organism evidence="2">
    <name type="scientific">marine metagenome</name>
    <dbReference type="NCBI Taxonomy" id="408172"/>
    <lineage>
        <taxon>unclassified sequences</taxon>
        <taxon>metagenomes</taxon>
        <taxon>ecological metagenomes</taxon>
    </lineage>
</organism>
<feature type="non-terminal residue" evidence="2">
    <location>
        <position position="126"/>
    </location>
</feature>
<feature type="region of interest" description="Disordered" evidence="1">
    <location>
        <begin position="104"/>
        <end position="126"/>
    </location>
</feature>